<accession>A0A9J6CFI2</accession>
<feature type="region of interest" description="Disordered" evidence="1">
    <location>
        <begin position="544"/>
        <end position="566"/>
    </location>
</feature>
<feature type="compositionally biased region" description="Basic and acidic residues" evidence="1">
    <location>
        <begin position="550"/>
        <end position="564"/>
    </location>
</feature>
<feature type="compositionally biased region" description="Polar residues" evidence="1">
    <location>
        <begin position="879"/>
        <end position="888"/>
    </location>
</feature>
<proteinExistence type="predicted"/>
<feature type="compositionally biased region" description="Polar residues" evidence="1">
    <location>
        <begin position="420"/>
        <end position="429"/>
    </location>
</feature>
<comment type="caution">
    <text evidence="2">The sequence shown here is derived from an EMBL/GenBank/DDBJ whole genome shotgun (WGS) entry which is preliminary data.</text>
</comment>
<name>A0A9J6CFI2_POLVA</name>
<dbReference type="EMBL" id="JADBJN010000001">
    <property type="protein sequence ID" value="KAG5680953.1"/>
    <property type="molecule type" value="Genomic_DNA"/>
</dbReference>
<feature type="region of interest" description="Disordered" evidence="1">
    <location>
        <begin position="879"/>
        <end position="909"/>
    </location>
</feature>
<feature type="region of interest" description="Disordered" evidence="1">
    <location>
        <begin position="415"/>
        <end position="434"/>
    </location>
</feature>
<feature type="compositionally biased region" description="Low complexity" evidence="1">
    <location>
        <begin position="659"/>
        <end position="672"/>
    </location>
</feature>
<feature type="compositionally biased region" description="Low complexity" evidence="1">
    <location>
        <begin position="679"/>
        <end position="690"/>
    </location>
</feature>
<feature type="compositionally biased region" description="Polar residues" evidence="1">
    <location>
        <begin position="283"/>
        <end position="310"/>
    </location>
</feature>
<feature type="compositionally biased region" description="Polar residues" evidence="1">
    <location>
        <begin position="362"/>
        <end position="392"/>
    </location>
</feature>
<evidence type="ECO:0000313" key="3">
    <source>
        <dbReference type="Proteomes" id="UP001107558"/>
    </source>
</evidence>
<evidence type="ECO:0000256" key="1">
    <source>
        <dbReference type="SAM" id="MobiDB-lite"/>
    </source>
</evidence>
<feature type="compositionally biased region" description="Polar residues" evidence="1">
    <location>
        <begin position="691"/>
        <end position="710"/>
    </location>
</feature>
<protein>
    <submittedName>
        <fullName evidence="2">Uncharacterized protein</fullName>
    </submittedName>
</protein>
<organism evidence="2 3">
    <name type="scientific">Polypedilum vanderplanki</name>
    <name type="common">Sleeping chironomid midge</name>
    <dbReference type="NCBI Taxonomy" id="319348"/>
    <lineage>
        <taxon>Eukaryota</taxon>
        <taxon>Metazoa</taxon>
        <taxon>Ecdysozoa</taxon>
        <taxon>Arthropoda</taxon>
        <taxon>Hexapoda</taxon>
        <taxon>Insecta</taxon>
        <taxon>Pterygota</taxon>
        <taxon>Neoptera</taxon>
        <taxon>Endopterygota</taxon>
        <taxon>Diptera</taxon>
        <taxon>Nematocera</taxon>
        <taxon>Chironomoidea</taxon>
        <taxon>Chironomidae</taxon>
        <taxon>Chironominae</taxon>
        <taxon>Polypedilum</taxon>
        <taxon>Polypedilum</taxon>
    </lineage>
</organism>
<feature type="compositionally biased region" description="Basic and acidic residues" evidence="1">
    <location>
        <begin position="602"/>
        <end position="617"/>
    </location>
</feature>
<dbReference type="AlphaFoldDB" id="A0A9J6CFI2"/>
<dbReference type="OrthoDB" id="8052403at2759"/>
<reference evidence="2" key="1">
    <citation type="submission" date="2021-03" db="EMBL/GenBank/DDBJ databases">
        <title>Chromosome level genome of the anhydrobiotic midge Polypedilum vanderplanki.</title>
        <authorList>
            <person name="Yoshida Y."/>
            <person name="Kikawada T."/>
            <person name="Gusev O."/>
        </authorList>
    </citation>
    <scope>NUCLEOTIDE SEQUENCE</scope>
    <source>
        <strain evidence="2">NIAS01</strain>
        <tissue evidence="2">Whole body or cell culture</tissue>
    </source>
</reference>
<feature type="compositionally biased region" description="Basic and acidic residues" evidence="1">
    <location>
        <begin position="718"/>
        <end position="729"/>
    </location>
</feature>
<keyword evidence="3" id="KW-1185">Reference proteome</keyword>
<dbReference type="Proteomes" id="UP001107558">
    <property type="component" value="Chromosome 1"/>
</dbReference>
<feature type="region of interest" description="Disordered" evidence="1">
    <location>
        <begin position="275"/>
        <end position="310"/>
    </location>
</feature>
<feature type="compositionally biased region" description="Polar residues" evidence="1">
    <location>
        <begin position="633"/>
        <end position="643"/>
    </location>
</feature>
<feature type="region of interest" description="Disordered" evidence="1">
    <location>
        <begin position="1"/>
        <end position="32"/>
    </location>
</feature>
<feature type="region of interest" description="Disordered" evidence="1">
    <location>
        <begin position="340"/>
        <end position="392"/>
    </location>
</feature>
<feature type="compositionally biased region" description="Low complexity" evidence="1">
    <location>
        <begin position="348"/>
        <end position="361"/>
    </location>
</feature>
<evidence type="ECO:0000313" key="2">
    <source>
        <dbReference type="EMBL" id="KAG5680953.1"/>
    </source>
</evidence>
<gene>
    <name evidence="2" type="ORF">PVAND_010428</name>
</gene>
<sequence>MTRYLASDDTKHVEPEKLLTEEKPSKPKDLKEEFRPTAFEIDLHTDSTNILSICDDLCAGVKNENSVSSTEHSLHSSSVQMTTHISSTTSQLFTQETFVKDSKAFEELKQTKDIKNAEFIFKGEKNIEGDHQIQHDKAEMSSKILESVESSLDLKISEQSFSSDMKNIESECVDSVGGNIQVSKLLAQPHNLEDKTPRKLSIKSELSENPIDDEFSTTTDATASSLTYVSDTFISDSRTDTTTSEDDYLHISTSKVLIKAKDSLQKTTEQPVITKSIVERTTSHTSTKSDVQPSDLSPESNISGAQETQYERSISFSDNAASDVSSDCKFEEPVVNLPYDSEKDELTTDSITRSSSSLSKTQELNKNFKQLTSESRIEHTSSPQSDVTEYTESVSMADSIIESQSLEKRLMEKKMEEKIQPNSPCSERNTSSKKKLRVTEVVLNRQPKALTSYKKPIEKKEKAMNTKSVSTTVKQKPEIASKGTTITKTTTRKTNVVTKSNVDIELTKLSSTTVTKTSSRMYGYMQSTVSRDQKIGKTTIIAQRSASTRSRTDSESRSVEKKSSSIDVGNISETIEIKKDFEVEAKSSCSPSPTKRPSRIIDSNKLREQSLAKKAEKSITTSICSDTDKSSSERSTSIVSMTKSLKDKKNSSLIPVKHQPQQQQQKQTQQTTSKKEQTTTKSASITKSSKQVQKISATTTKASDNKSSVISRKKKKTERATRSDSQDSLDKFKKLEKATASVKTITGTGSSSTRVKKTRVLHGKVTTETTTSKTTVTPADITYRSQSALQYANKDSITFEHGEIASSMPSSPSHVIKRPSSSNGNNVITSEVFTRTVESPKSLEVIYRQPESHLSSKTKYVSDIDASFIETTDSSLSDSIALPSLTSDQDAESKRKNKNSPQSPIATKMPLDLIECKSRKADITPMKHSDKDESDVIKSSSTVNIDTESISPILEFQAISPQRQKHKFSYEKKDFKKAPYSFHLFLPPSITFQFRI</sequence>
<feature type="region of interest" description="Disordered" evidence="1">
    <location>
        <begin position="584"/>
        <end position="729"/>
    </location>
</feature>